<dbReference type="PROSITE" id="PS00455">
    <property type="entry name" value="AMP_BINDING"/>
    <property type="match status" value="1"/>
</dbReference>
<evidence type="ECO:0000313" key="7">
    <source>
        <dbReference type="Proteomes" id="UP000677265"/>
    </source>
</evidence>
<feature type="domain" description="AMP-binding enzyme C-terminal" evidence="4">
    <location>
        <begin position="424"/>
        <end position="499"/>
    </location>
</feature>
<dbReference type="InterPro" id="IPR042099">
    <property type="entry name" value="ANL_N_sf"/>
</dbReference>
<dbReference type="InterPro" id="IPR050237">
    <property type="entry name" value="ATP-dep_AMP-bd_enzyme"/>
</dbReference>
<dbReference type="GO" id="GO:0016878">
    <property type="term" value="F:acid-thiol ligase activity"/>
    <property type="evidence" value="ECO:0007669"/>
    <property type="project" value="UniProtKB-ARBA"/>
</dbReference>
<feature type="domain" description="AMP-dependent synthetase/ligase" evidence="3">
    <location>
        <begin position="17"/>
        <end position="374"/>
    </location>
</feature>
<dbReference type="EMBL" id="JAGYPE010000006">
    <property type="protein sequence ID" value="MBS4185604.1"/>
    <property type="molecule type" value="Genomic_DNA"/>
</dbReference>
<dbReference type="InterPro" id="IPR000873">
    <property type="entry name" value="AMP-dep_synth/lig_dom"/>
</dbReference>
<dbReference type="SUPFAM" id="SSF56801">
    <property type="entry name" value="Acetyl-CoA synthetase-like"/>
    <property type="match status" value="1"/>
</dbReference>
<reference evidence="5" key="1">
    <citation type="submission" date="2021-05" db="EMBL/GenBank/DDBJ databases">
        <title>Novel Bacillus species.</title>
        <authorList>
            <person name="Liu G."/>
        </authorList>
    </citation>
    <scope>NUCLEOTIDE SEQUENCE</scope>
    <source>
        <strain evidence="5 7">FJAT-50051</strain>
    </source>
</reference>
<comment type="caution">
    <text evidence="5">The sequence shown here is derived from an EMBL/GenBank/DDBJ whole genome shotgun (WGS) entry which is preliminary data.</text>
</comment>
<dbReference type="FunFam" id="3.30.300.30:FF:000008">
    <property type="entry name" value="2,3-dihydroxybenzoate-AMP ligase"/>
    <property type="match status" value="1"/>
</dbReference>
<evidence type="ECO:0000259" key="4">
    <source>
        <dbReference type="Pfam" id="PF13193"/>
    </source>
</evidence>
<evidence type="ECO:0000313" key="6">
    <source>
        <dbReference type="EMBL" id="MCH6264356.1"/>
    </source>
</evidence>
<dbReference type="RefSeq" id="WP_213145446.1">
    <property type="nucleotide sequence ID" value="NZ_JAGYPE020000002.1"/>
</dbReference>
<accession>A0A942YCQ6</accession>
<sequence>MSEITILNRVAIGDIVRRTAAKNPAKTAIISGDKRISYQEFNEDCNRFAHYLLDLGLEKGDSVATICGNSWQFLVAIFGIAKAGLVWVPINPGVSFNEKSYILAEVRAKVLICDEVFLQDKKEEFSSMCPELLIIGKGATDAEKFEHALNSNHTEEPEVEIGDRDLAQIMFTSGTTGSPKGVLINHQAVFIASLANIIEAGMAKDDIATMMMPVFHCAQHTLVSSFFHLGATVVVIQGFEPESFMKTVEKEKITWMFGLPMMYRAFLYHPSFKKYNLSSLRYCLYAMAPMDRNTLEKGISELGCEFALGSGQTEMYPATCVFKPEDQLRKSGPYWGTASLITDIAIMDDDGNLIGKNEVGEIVHRGPNVMAGYLNNPEETKRSRQFGWHHTGDLGYFDEEGLLVFVDRKKDMIKTGGENVASIQVEQALLSYPKVLNAVAVGLPHERWIEAVTAFVVLKPGEVATKEEILKHCKEHLGTFQVPKEVLIVTELPQTTTGKIQKNVLREQFKNLYSNNPVV</sequence>
<dbReference type="Gene3D" id="3.30.300.30">
    <property type="match status" value="1"/>
</dbReference>
<evidence type="ECO:0000313" key="5">
    <source>
        <dbReference type="EMBL" id="MBS4185604.1"/>
    </source>
</evidence>
<name>A0A942YCQ6_9BACI</name>
<evidence type="ECO:0000259" key="3">
    <source>
        <dbReference type="Pfam" id="PF00501"/>
    </source>
</evidence>
<dbReference type="Pfam" id="PF00501">
    <property type="entry name" value="AMP-binding"/>
    <property type="match status" value="1"/>
</dbReference>
<dbReference type="Gene3D" id="3.40.50.12780">
    <property type="entry name" value="N-terminal domain of ligase-like"/>
    <property type="match status" value="1"/>
</dbReference>
<evidence type="ECO:0000256" key="1">
    <source>
        <dbReference type="ARBA" id="ARBA00006432"/>
    </source>
</evidence>
<gene>
    <name evidence="6" type="ORF">KHB02_002275</name>
    <name evidence="5" type="ORF">KHB02_29905</name>
</gene>
<dbReference type="EMBL" id="JAGYPE020000002">
    <property type="protein sequence ID" value="MCH6264356.1"/>
    <property type="molecule type" value="Genomic_DNA"/>
</dbReference>
<dbReference type="PANTHER" id="PTHR43767">
    <property type="entry name" value="LONG-CHAIN-FATTY-ACID--COA LIGASE"/>
    <property type="match status" value="1"/>
</dbReference>
<dbReference type="InterPro" id="IPR025110">
    <property type="entry name" value="AMP-bd_C"/>
</dbReference>
<evidence type="ECO:0000256" key="2">
    <source>
        <dbReference type="ARBA" id="ARBA00022598"/>
    </source>
</evidence>
<organism evidence="5">
    <name type="scientific">Neobacillus citreus</name>
    <dbReference type="NCBI Taxonomy" id="2833578"/>
    <lineage>
        <taxon>Bacteria</taxon>
        <taxon>Bacillati</taxon>
        <taxon>Bacillota</taxon>
        <taxon>Bacilli</taxon>
        <taxon>Bacillales</taxon>
        <taxon>Bacillaceae</taxon>
        <taxon>Neobacillus</taxon>
    </lineage>
</organism>
<proteinExistence type="inferred from homology"/>
<dbReference type="InterPro" id="IPR020845">
    <property type="entry name" value="AMP-binding_CS"/>
</dbReference>
<dbReference type="PANTHER" id="PTHR43767:SF1">
    <property type="entry name" value="NONRIBOSOMAL PEPTIDE SYNTHASE PES1 (EUROFUNG)-RELATED"/>
    <property type="match status" value="1"/>
</dbReference>
<protein>
    <submittedName>
        <fullName evidence="5">AMP-binding protein</fullName>
    </submittedName>
</protein>
<comment type="similarity">
    <text evidence="1">Belongs to the ATP-dependent AMP-binding enzyme family.</text>
</comment>
<dbReference type="Proteomes" id="UP000677265">
    <property type="component" value="Unassembled WGS sequence"/>
</dbReference>
<keyword evidence="7" id="KW-1185">Reference proteome</keyword>
<dbReference type="Pfam" id="PF13193">
    <property type="entry name" value="AMP-binding_C"/>
    <property type="match status" value="1"/>
</dbReference>
<dbReference type="AlphaFoldDB" id="A0A942YCQ6"/>
<keyword evidence="2" id="KW-0436">Ligase</keyword>
<dbReference type="InterPro" id="IPR045851">
    <property type="entry name" value="AMP-bd_C_sf"/>
</dbReference>